<reference evidence="3" key="1">
    <citation type="journal article" date="2019" name="Int. J. Syst. Evol. Microbiol.">
        <title>The Global Catalogue of Microorganisms (GCM) 10K type strain sequencing project: providing services to taxonomists for standard genome sequencing and annotation.</title>
        <authorList>
            <consortium name="The Broad Institute Genomics Platform"/>
            <consortium name="The Broad Institute Genome Sequencing Center for Infectious Disease"/>
            <person name="Wu L."/>
            <person name="Ma J."/>
        </authorList>
    </citation>
    <scope>NUCLEOTIDE SEQUENCE [LARGE SCALE GENOMIC DNA]</scope>
    <source>
        <strain evidence="3">KCTC 33842</strain>
    </source>
</reference>
<dbReference type="RefSeq" id="WP_386843647.1">
    <property type="nucleotide sequence ID" value="NZ_JBHUMK010000018.1"/>
</dbReference>
<dbReference type="PANTHER" id="PTHR30007">
    <property type="entry name" value="PHP DOMAIN PROTEIN"/>
    <property type="match status" value="1"/>
</dbReference>
<evidence type="ECO:0000313" key="3">
    <source>
        <dbReference type="Proteomes" id="UP001597475"/>
    </source>
</evidence>
<sequence length="54" mass="6538">MQDRRQTPHGRSVRDICAILYVLHNGCTWRNLPHDFPAWETVYGYFRRFQRDGT</sequence>
<dbReference type="PANTHER" id="PTHR30007:SF0">
    <property type="entry name" value="TRANSPOSASE"/>
    <property type="match status" value="1"/>
</dbReference>
<proteinExistence type="predicted"/>
<keyword evidence="3" id="KW-1185">Reference proteome</keyword>
<dbReference type="InterPro" id="IPR025161">
    <property type="entry name" value="IS402-like_dom"/>
</dbReference>
<gene>
    <name evidence="2" type="ORF">ACFSR9_05005</name>
</gene>
<dbReference type="Proteomes" id="UP001597475">
    <property type="component" value="Unassembled WGS sequence"/>
</dbReference>
<name>A0ABW5P199_9DEIO</name>
<accession>A0ABW5P199</accession>
<organism evidence="2 3">
    <name type="scientific">Deinococcus taklimakanensis</name>
    <dbReference type="NCBI Taxonomy" id="536443"/>
    <lineage>
        <taxon>Bacteria</taxon>
        <taxon>Thermotogati</taxon>
        <taxon>Deinococcota</taxon>
        <taxon>Deinococci</taxon>
        <taxon>Deinococcales</taxon>
        <taxon>Deinococcaceae</taxon>
        <taxon>Deinococcus</taxon>
    </lineage>
</organism>
<dbReference type="EMBL" id="JBHUMK010000018">
    <property type="protein sequence ID" value="MFD2608800.1"/>
    <property type="molecule type" value="Genomic_DNA"/>
</dbReference>
<evidence type="ECO:0000313" key="2">
    <source>
        <dbReference type="EMBL" id="MFD2608800.1"/>
    </source>
</evidence>
<comment type="caution">
    <text evidence="2">The sequence shown here is derived from an EMBL/GenBank/DDBJ whole genome shotgun (WGS) entry which is preliminary data.</text>
</comment>
<protein>
    <submittedName>
        <fullName evidence="2">Transposase</fullName>
    </submittedName>
</protein>
<evidence type="ECO:0000259" key="1">
    <source>
        <dbReference type="Pfam" id="PF13340"/>
    </source>
</evidence>
<feature type="domain" description="Insertion element IS402-like" evidence="1">
    <location>
        <begin position="10"/>
        <end position="54"/>
    </location>
</feature>
<dbReference type="Pfam" id="PF13340">
    <property type="entry name" value="DUF4096"/>
    <property type="match status" value="1"/>
</dbReference>